<keyword evidence="1" id="KW-0805">Transcription regulation</keyword>
<evidence type="ECO:0000259" key="4">
    <source>
        <dbReference type="PROSITE" id="PS50043"/>
    </source>
</evidence>
<gene>
    <name evidence="5" type="ordered locus">SGRA_3208</name>
</gene>
<keyword evidence="6" id="KW-1185">Reference proteome</keyword>
<evidence type="ECO:0000313" key="5">
    <source>
        <dbReference type="EMBL" id="AFC25936.1"/>
    </source>
</evidence>
<evidence type="ECO:0000313" key="6">
    <source>
        <dbReference type="Proteomes" id="UP000007519"/>
    </source>
</evidence>
<dbReference type="Gene3D" id="1.10.10.10">
    <property type="entry name" value="Winged helix-like DNA-binding domain superfamily/Winged helix DNA-binding domain"/>
    <property type="match status" value="1"/>
</dbReference>
<dbReference type="GO" id="GO:0006355">
    <property type="term" value="P:regulation of DNA-templated transcription"/>
    <property type="evidence" value="ECO:0007669"/>
    <property type="project" value="InterPro"/>
</dbReference>
<sequence length="175" mass="20005">MQEKEPANYCLFAPLVCGQQSLLCRLQTGAKEGPWGGGCQPVFNQEEEGHHWQLCQRKTEGNWQLDLAHYQADTGKLSIRAIQFGPLGAYQFSKEMLEQELVEQADRDKYAQLSARERELLLYWVEGKTAKEIAVLSARKEATIKTQLKQLRKKLGLKSRAELWHFADRLGLLDS</sequence>
<evidence type="ECO:0000256" key="3">
    <source>
        <dbReference type="ARBA" id="ARBA00023163"/>
    </source>
</evidence>
<dbReference type="RefSeq" id="WP_015693533.1">
    <property type="nucleotide sequence ID" value="NC_016940.1"/>
</dbReference>
<dbReference type="PANTHER" id="PTHR44688:SF16">
    <property type="entry name" value="DNA-BINDING TRANSCRIPTIONAL ACTIVATOR DEVR_DOSR"/>
    <property type="match status" value="1"/>
</dbReference>
<keyword evidence="2" id="KW-0238">DNA-binding</keyword>
<dbReference type="AlphaFoldDB" id="H6L0Y0"/>
<accession>H6L0Y0</accession>
<dbReference type="InterPro" id="IPR000792">
    <property type="entry name" value="Tscrpt_reg_LuxR_C"/>
</dbReference>
<dbReference type="SUPFAM" id="SSF46894">
    <property type="entry name" value="C-terminal effector domain of the bipartite response regulators"/>
    <property type="match status" value="1"/>
</dbReference>
<dbReference type="EMBL" id="CP002831">
    <property type="protein sequence ID" value="AFC25936.1"/>
    <property type="molecule type" value="Genomic_DNA"/>
</dbReference>
<dbReference type="InterPro" id="IPR016032">
    <property type="entry name" value="Sig_transdc_resp-reg_C-effctor"/>
</dbReference>
<reference evidence="5 6" key="1">
    <citation type="journal article" date="2012" name="Stand. Genomic Sci.">
        <title>Complete genome sequencing and analysis of Saprospira grandis str. Lewin, a predatory marine bacterium.</title>
        <authorList>
            <person name="Saw J.H."/>
            <person name="Yuryev A."/>
            <person name="Kanbe M."/>
            <person name="Hou S."/>
            <person name="Young A.G."/>
            <person name="Aizawa S."/>
            <person name="Alam M."/>
        </authorList>
    </citation>
    <scope>NUCLEOTIDE SEQUENCE [LARGE SCALE GENOMIC DNA]</scope>
    <source>
        <strain evidence="5 6">Lewin</strain>
    </source>
</reference>
<protein>
    <submittedName>
        <fullName evidence="5">Two component transcriptional regulator, LuxR family</fullName>
    </submittedName>
</protein>
<dbReference type="eggNOG" id="COG2771">
    <property type="taxonomic scope" value="Bacteria"/>
</dbReference>
<dbReference type="CDD" id="cd06170">
    <property type="entry name" value="LuxR_C_like"/>
    <property type="match status" value="1"/>
</dbReference>
<dbReference type="GO" id="GO:0003677">
    <property type="term" value="F:DNA binding"/>
    <property type="evidence" value="ECO:0007669"/>
    <property type="project" value="UniProtKB-KW"/>
</dbReference>
<organism evidence="5 6">
    <name type="scientific">Saprospira grandis (strain Lewin)</name>
    <dbReference type="NCBI Taxonomy" id="984262"/>
    <lineage>
        <taxon>Bacteria</taxon>
        <taxon>Pseudomonadati</taxon>
        <taxon>Bacteroidota</taxon>
        <taxon>Saprospiria</taxon>
        <taxon>Saprospirales</taxon>
        <taxon>Saprospiraceae</taxon>
        <taxon>Saprospira</taxon>
    </lineage>
</organism>
<dbReference type="Proteomes" id="UP000007519">
    <property type="component" value="Chromosome"/>
</dbReference>
<dbReference type="OrthoDB" id="165445at2"/>
<dbReference type="SMART" id="SM00421">
    <property type="entry name" value="HTH_LUXR"/>
    <property type="match status" value="1"/>
</dbReference>
<keyword evidence="3" id="KW-0804">Transcription</keyword>
<dbReference type="Pfam" id="PF00196">
    <property type="entry name" value="GerE"/>
    <property type="match status" value="1"/>
</dbReference>
<dbReference type="STRING" id="984262.SGRA_3208"/>
<evidence type="ECO:0000256" key="1">
    <source>
        <dbReference type="ARBA" id="ARBA00023015"/>
    </source>
</evidence>
<dbReference type="PRINTS" id="PR00038">
    <property type="entry name" value="HTHLUXR"/>
</dbReference>
<dbReference type="KEGG" id="sgn:SGRA_3208"/>
<name>H6L0Y0_SAPGL</name>
<dbReference type="InterPro" id="IPR036388">
    <property type="entry name" value="WH-like_DNA-bd_sf"/>
</dbReference>
<dbReference type="HOGENOM" id="CLU_1531490_0_0_10"/>
<proteinExistence type="predicted"/>
<evidence type="ECO:0000256" key="2">
    <source>
        <dbReference type="ARBA" id="ARBA00023125"/>
    </source>
</evidence>
<dbReference type="PANTHER" id="PTHR44688">
    <property type="entry name" value="DNA-BINDING TRANSCRIPTIONAL ACTIVATOR DEVR_DOSR"/>
    <property type="match status" value="1"/>
</dbReference>
<dbReference type="PROSITE" id="PS50043">
    <property type="entry name" value="HTH_LUXR_2"/>
    <property type="match status" value="1"/>
</dbReference>
<feature type="domain" description="HTH luxR-type" evidence="4">
    <location>
        <begin position="106"/>
        <end position="171"/>
    </location>
</feature>